<name>A0A381TZQ0_9ZZZZ</name>
<organism evidence="1">
    <name type="scientific">marine metagenome</name>
    <dbReference type="NCBI Taxonomy" id="408172"/>
    <lineage>
        <taxon>unclassified sequences</taxon>
        <taxon>metagenomes</taxon>
        <taxon>ecological metagenomes</taxon>
    </lineage>
</organism>
<sequence length="43" mass="5067">MDKENKKLKKEDLSNSYEFGFQTEIETEFAPKGLNEETIHFIS</sequence>
<accession>A0A381TZQ0</accession>
<dbReference type="AlphaFoldDB" id="A0A381TZQ0"/>
<gene>
    <name evidence="1" type="ORF">METZ01_LOCUS73341</name>
</gene>
<feature type="non-terminal residue" evidence="1">
    <location>
        <position position="1"/>
    </location>
</feature>
<feature type="non-terminal residue" evidence="1">
    <location>
        <position position="43"/>
    </location>
</feature>
<reference evidence="1" key="1">
    <citation type="submission" date="2018-05" db="EMBL/GenBank/DDBJ databases">
        <authorList>
            <person name="Lanie J.A."/>
            <person name="Ng W.-L."/>
            <person name="Kazmierczak K.M."/>
            <person name="Andrzejewski T.M."/>
            <person name="Davidsen T.M."/>
            <person name="Wayne K.J."/>
            <person name="Tettelin H."/>
            <person name="Glass J.I."/>
            <person name="Rusch D."/>
            <person name="Podicherti R."/>
            <person name="Tsui H.-C.T."/>
            <person name="Winkler M.E."/>
        </authorList>
    </citation>
    <scope>NUCLEOTIDE SEQUENCE</scope>
</reference>
<evidence type="ECO:0000313" key="1">
    <source>
        <dbReference type="EMBL" id="SVA20487.1"/>
    </source>
</evidence>
<protein>
    <submittedName>
        <fullName evidence="1">Uncharacterized protein</fullName>
    </submittedName>
</protein>
<proteinExistence type="predicted"/>
<dbReference type="EMBL" id="UINC01005308">
    <property type="protein sequence ID" value="SVA20487.1"/>
    <property type="molecule type" value="Genomic_DNA"/>
</dbReference>